<dbReference type="EMBL" id="GL376609">
    <property type="status" value="NOT_ANNOTATED_CDS"/>
    <property type="molecule type" value="Genomic_DNA"/>
</dbReference>
<organism evidence="2 3">
    <name type="scientific">Globisporangium ultimum (strain ATCC 200006 / CBS 805.95 / DAOM BR144)</name>
    <name type="common">Pythium ultimum</name>
    <dbReference type="NCBI Taxonomy" id="431595"/>
    <lineage>
        <taxon>Eukaryota</taxon>
        <taxon>Sar</taxon>
        <taxon>Stramenopiles</taxon>
        <taxon>Oomycota</taxon>
        <taxon>Peronosporomycetes</taxon>
        <taxon>Pythiales</taxon>
        <taxon>Pythiaceae</taxon>
        <taxon>Globisporangium</taxon>
    </lineage>
</organism>
<proteinExistence type="predicted"/>
<keyword evidence="3" id="KW-1185">Reference proteome</keyword>
<dbReference type="HOGENOM" id="CLU_189488_0_0_1"/>
<dbReference type="VEuPathDB" id="FungiDB:PYU1_G013389"/>
<reference evidence="2" key="3">
    <citation type="submission" date="2015-02" db="UniProtKB">
        <authorList>
            <consortium name="EnsemblProtists"/>
        </authorList>
    </citation>
    <scope>IDENTIFICATION</scope>
    <source>
        <strain evidence="2">DAOM BR144</strain>
    </source>
</reference>
<reference evidence="3" key="2">
    <citation type="submission" date="2010-04" db="EMBL/GenBank/DDBJ databases">
        <authorList>
            <person name="Buell R."/>
            <person name="Hamilton J."/>
            <person name="Hostetler J."/>
        </authorList>
    </citation>
    <scope>NUCLEOTIDE SEQUENCE [LARGE SCALE GENOMIC DNA]</scope>
    <source>
        <strain evidence="3">DAOM:BR144</strain>
    </source>
</reference>
<evidence type="ECO:0000256" key="1">
    <source>
        <dbReference type="SAM" id="MobiDB-lite"/>
    </source>
</evidence>
<dbReference type="AlphaFoldDB" id="K3X869"/>
<feature type="region of interest" description="Disordered" evidence="1">
    <location>
        <begin position="1"/>
        <end position="22"/>
    </location>
</feature>
<dbReference type="OMA" id="YETTRMS"/>
<dbReference type="InParanoid" id="K3X869"/>
<dbReference type="EnsemblProtists" id="PYU1_T013418">
    <property type="protein sequence ID" value="PYU1_T013418"/>
    <property type="gene ID" value="PYU1_G013389"/>
</dbReference>
<dbReference type="eggNOG" id="ENOG502SCKB">
    <property type="taxonomic scope" value="Eukaryota"/>
</dbReference>
<evidence type="ECO:0000313" key="2">
    <source>
        <dbReference type="EnsemblProtists" id="PYU1_T013418"/>
    </source>
</evidence>
<protein>
    <submittedName>
        <fullName evidence="2">Uncharacterized protein</fullName>
    </submittedName>
</protein>
<reference evidence="3" key="1">
    <citation type="journal article" date="2010" name="Genome Biol.">
        <title>Genome sequence of the necrotrophic plant pathogen Pythium ultimum reveals original pathogenicity mechanisms and effector repertoire.</title>
        <authorList>
            <person name="Levesque C.A."/>
            <person name="Brouwer H."/>
            <person name="Cano L."/>
            <person name="Hamilton J.P."/>
            <person name="Holt C."/>
            <person name="Huitema E."/>
            <person name="Raffaele S."/>
            <person name="Robideau G.P."/>
            <person name="Thines M."/>
            <person name="Win J."/>
            <person name="Zerillo M.M."/>
            <person name="Beakes G.W."/>
            <person name="Boore J.L."/>
            <person name="Busam D."/>
            <person name="Dumas B."/>
            <person name="Ferriera S."/>
            <person name="Fuerstenberg S.I."/>
            <person name="Gachon C.M."/>
            <person name="Gaulin E."/>
            <person name="Govers F."/>
            <person name="Grenville-Briggs L."/>
            <person name="Horner N."/>
            <person name="Hostetler J."/>
            <person name="Jiang R.H."/>
            <person name="Johnson J."/>
            <person name="Krajaejun T."/>
            <person name="Lin H."/>
            <person name="Meijer H.J."/>
            <person name="Moore B."/>
            <person name="Morris P."/>
            <person name="Phuntmart V."/>
            <person name="Puiu D."/>
            <person name="Shetty J."/>
            <person name="Stajich J.E."/>
            <person name="Tripathy S."/>
            <person name="Wawra S."/>
            <person name="van West P."/>
            <person name="Whitty B.R."/>
            <person name="Coutinho P.M."/>
            <person name="Henrissat B."/>
            <person name="Martin F."/>
            <person name="Thomas P.D."/>
            <person name="Tyler B.M."/>
            <person name="De Vries R.P."/>
            <person name="Kamoun S."/>
            <person name="Yandell M."/>
            <person name="Tisserat N."/>
            <person name="Buell C.R."/>
        </authorList>
    </citation>
    <scope>NUCLEOTIDE SEQUENCE</scope>
    <source>
        <strain evidence="3">DAOM:BR144</strain>
    </source>
</reference>
<name>K3X869_GLOUD</name>
<evidence type="ECO:0000313" key="3">
    <source>
        <dbReference type="Proteomes" id="UP000019132"/>
    </source>
</evidence>
<dbReference type="Proteomes" id="UP000019132">
    <property type="component" value="Unassembled WGS sequence"/>
</dbReference>
<accession>K3X869</accession>
<sequence>MPQTPRTRQALAQHHHANNSSSINEALLAAAHAKRSIYETTRMSGEQKFRHKLPVNAYAEKADRCSDATDSLYANSLVNLMKTSRSSRL</sequence>